<proteinExistence type="predicted"/>
<accession>A0A1I4IEK8</accession>
<dbReference type="AlphaFoldDB" id="A0A1I4IEK8"/>
<feature type="compositionally biased region" description="Low complexity" evidence="1">
    <location>
        <begin position="12"/>
        <end position="22"/>
    </location>
</feature>
<evidence type="ECO:0000313" key="3">
    <source>
        <dbReference type="Proteomes" id="UP000199579"/>
    </source>
</evidence>
<name>A0A1I4IEK8_9GAMM</name>
<reference evidence="2 3" key="1">
    <citation type="submission" date="2016-10" db="EMBL/GenBank/DDBJ databases">
        <authorList>
            <person name="de Groot N.N."/>
        </authorList>
    </citation>
    <scope>NUCLEOTIDE SEQUENCE [LARGE SCALE GENOMIC DNA]</scope>
    <source>
        <strain evidence="2 3">DSM 381</strain>
    </source>
</reference>
<dbReference type="Proteomes" id="UP000199579">
    <property type="component" value="Unassembled WGS sequence"/>
</dbReference>
<organism evidence="2 3">
    <name type="scientific">Azotobacter beijerinckii</name>
    <dbReference type="NCBI Taxonomy" id="170623"/>
    <lineage>
        <taxon>Bacteria</taxon>
        <taxon>Pseudomonadati</taxon>
        <taxon>Pseudomonadota</taxon>
        <taxon>Gammaproteobacteria</taxon>
        <taxon>Pseudomonadales</taxon>
        <taxon>Pseudomonadaceae</taxon>
        <taxon>Azotobacter</taxon>
    </lineage>
</organism>
<protein>
    <submittedName>
        <fullName evidence="2">Uncharacterized protein</fullName>
    </submittedName>
</protein>
<gene>
    <name evidence="2" type="ORF">SAMN04244574_04567</name>
</gene>
<evidence type="ECO:0000256" key="1">
    <source>
        <dbReference type="SAM" id="MobiDB-lite"/>
    </source>
</evidence>
<dbReference type="EMBL" id="FOSX01000154">
    <property type="protein sequence ID" value="SFL52443.1"/>
    <property type="molecule type" value="Genomic_DNA"/>
</dbReference>
<evidence type="ECO:0000313" key="2">
    <source>
        <dbReference type="EMBL" id="SFL52443.1"/>
    </source>
</evidence>
<sequence length="280" mass="31314">MSKPAHKLRHPAAPAAGLSAAARHNPGYSGPSRELTEAQLKLPFFRKALECLKSIVQRRFKVLPRLIRANGNERITRIEVYHNLAAAAEPILVRLDLATGVLGWLDETGNFRLNNQKGLAYDAGLRPATLNRLFKLLEKAGYLTRRLERIAVREHGTQLVRTRVMIRFTELFWRHLRLSLAHTLARKAARKKRLRTLHALELAKAQTARTPARRSNPRGQGRAAAALNGRLRVRTAPLDDSRMPEQLLRLDLVLQLKSEHPSLPAAELHAMADAILSGAG</sequence>
<dbReference type="RefSeq" id="WP_139231959.1">
    <property type="nucleotide sequence ID" value="NZ_FOSX01000154.1"/>
</dbReference>
<feature type="region of interest" description="Disordered" evidence="1">
    <location>
        <begin position="1"/>
        <end position="32"/>
    </location>
</feature>
<feature type="compositionally biased region" description="Basic residues" evidence="1">
    <location>
        <begin position="1"/>
        <end position="10"/>
    </location>
</feature>